<gene>
    <name evidence="2" type="ORF">MNBD_GAMMA08-2498</name>
</gene>
<dbReference type="Pfam" id="PF09937">
    <property type="entry name" value="DUF2169"/>
    <property type="match status" value="1"/>
</dbReference>
<dbReference type="AlphaFoldDB" id="A0A3B0X4S4"/>
<evidence type="ECO:0000313" key="2">
    <source>
        <dbReference type="EMBL" id="VAW59403.1"/>
    </source>
</evidence>
<organism evidence="2">
    <name type="scientific">hydrothermal vent metagenome</name>
    <dbReference type="NCBI Taxonomy" id="652676"/>
    <lineage>
        <taxon>unclassified sequences</taxon>
        <taxon>metagenomes</taxon>
        <taxon>ecological metagenomes</taxon>
    </lineage>
</organism>
<accession>A0A3B0X4S4</accession>
<name>A0A3B0X4S4_9ZZZZ</name>
<protein>
    <recommendedName>
        <fullName evidence="1">DUF2169 domain-containing protein</fullName>
    </recommendedName>
</protein>
<evidence type="ECO:0000259" key="1">
    <source>
        <dbReference type="Pfam" id="PF09937"/>
    </source>
</evidence>
<sequence>GHWSPRVELAGTYDKNWEETRQPLLADDFDERYHQCAPEDQQVAGHLKGGEQVDLYNLTPNGHLQFKLPRISMSFTTHFDDGSNEQHRAVIHTVLIKPDDAKIIMVWHTHLECHHKVLTLMNTTIRLKQRIMLSEQSKTNEVTV</sequence>
<dbReference type="InterPro" id="IPR018683">
    <property type="entry name" value="DUF2169"/>
</dbReference>
<feature type="non-terminal residue" evidence="2">
    <location>
        <position position="1"/>
    </location>
</feature>
<reference evidence="2" key="1">
    <citation type="submission" date="2018-06" db="EMBL/GenBank/DDBJ databases">
        <authorList>
            <person name="Zhirakovskaya E."/>
        </authorList>
    </citation>
    <scope>NUCLEOTIDE SEQUENCE</scope>
</reference>
<feature type="domain" description="DUF2169" evidence="1">
    <location>
        <begin position="2"/>
        <end position="108"/>
    </location>
</feature>
<dbReference type="EMBL" id="UOFH01000076">
    <property type="protein sequence ID" value="VAW59403.1"/>
    <property type="molecule type" value="Genomic_DNA"/>
</dbReference>
<proteinExistence type="predicted"/>